<comment type="caution">
    <text evidence="13">Lacks conserved residue(s) required for the propagation of feature annotation.</text>
</comment>
<dbReference type="Pfam" id="PF02535">
    <property type="entry name" value="Zip"/>
    <property type="match status" value="1"/>
</dbReference>
<feature type="binding site" description="M1 metal binding site" evidence="13">
    <location>
        <position position="192"/>
    </location>
    <ligand>
        <name>Zn(2+)</name>
        <dbReference type="ChEBI" id="CHEBI:29105"/>
    </ligand>
</feature>
<feature type="transmembrane region" description="Helical" evidence="13">
    <location>
        <begin position="210"/>
        <end position="233"/>
    </location>
</feature>
<feature type="binding site" description="M2 metal binding site" evidence="13">
    <location>
        <position position="189"/>
    </location>
    <ligand>
        <name>Fe(2+)</name>
        <dbReference type="ChEBI" id="CHEBI:29033"/>
    </ligand>
</feature>
<dbReference type="Proteomes" id="UP001597453">
    <property type="component" value="Unassembled WGS sequence"/>
</dbReference>
<protein>
    <recommendedName>
        <fullName evidence="13">Zinc transporter ZupT</fullName>
    </recommendedName>
</protein>
<keyword evidence="5 13" id="KW-0812">Transmembrane</keyword>
<comment type="caution">
    <text evidence="14">The sequence shown here is derived from an EMBL/GenBank/DDBJ whole genome shotgun (WGS) entry which is preliminary data.</text>
</comment>
<dbReference type="PANTHER" id="PTHR11040:SF205">
    <property type="entry name" value="ZINC TRANSPORTER ZUPT"/>
    <property type="match status" value="1"/>
</dbReference>
<accession>A0ABW5RJR9</accession>
<reference evidence="15" key="1">
    <citation type="journal article" date="2019" name="Int. J. Syst. Evol. Microbiol.">
        <title>The Global Catalogue of Microorganisms (GCM) 10K type strain sequencing project: providing services to taxonomists for standard genome sequencing and annotation.</title>
        <authorList>
            <consortium name="The Broad Institute Genomics Platform"/>
            <consortium name="The Broad Institute Genome Sequencing Center for Infectious Disease"/>
            <person name="Wu L."/>
            <person name="Ma J."/>
        </authorList>
    </citation>
    <scope>NUCLEOTIDE SEQUENCE [LARGE SCALE GENOMIC DNA]</scope>
    <source>
        <strain evidence="15">TISTR 1511</strain>
    </source>
</reference>
<keyword evidence="6" id="KW-0479">Metal-binding</keyword>
<gene>
    <name evidence="13 14" type="primary">zupT</name>
    <name evidence="14" type="ORF">ACFSUQ_06390</name>
</gene>
<keyword evidence="11 13" id="KW-0406">Ion transport</keyword>
<keyword evidence="8 13" id="KW-0864">Zinc transport</keyword>
<comment type="similarity">
    <text evidence="2 13">Belongs to the ZIP transporter (TC 2.A.5) family. ZupT subfamily.</text>
</comment>
<sequence length="292" mass="30783">MTASVEQPGRVRMHRLRDARNRERAWWFVEGFFPALLLTVLAGLATSVGGAIGVLGRGDSRRMLSLGLGFSAGVMLYVSLFELLPAGQESLVAEFGESGGGWAMLGAFLAGILVIAVIDRMVPEAVNPHEPVEMDAHPEHRKHALLRTGFFTAGALALHNFPEGFATLIAGLQQPEIALPVAIAIAIHNVPEGLAVAVPIYQASKSRAKAFWWATLSGVAEPVGAVAGFLLLQPFLSDALMGAVFAAIAGIMVFVSLDELLPAAEKHGEHHLAVYGMVGGMAVMGASLVMMG</sequence>
<evidence type="ECO:0000256" key="8">
    <source>
        <dbReference type="ARBA" id="ARBA00022906"/>
    </source>
</evidence>
<keyword evidence="10" id="KW-0408">Iron</keyword>
<evidence type="ECO:0000256" key="12">
    <source>
        <dbReference type="ARBA" id="ARBA00023136"/>
    </source>
</evidence>
<organism evidence="14 15">
    <name type="scientific">Gulosibacter bifidus</name>
    <dbReference type="NCBI Taxonomy" id="272239"/>
    <lineage>
        <taxon>Bacteria</taxon>
        <taxon>Bacillati</taxon>
        <taxon>Actinomycetota</taxon>
        <taxon>Actinomycetes</taxon>
        <taxon>Micrococcales</taxon>
        <taxon>Microbacteriaceae</taxon>
        <taxon>Gulosibacter</taxon>
    </lineage>
</organism>
<dbReference type="RefSeq" id="WP_390280248.1">
    <property type="nucleotide sequence ID" value="NZ_JBHUNF010000004.1"/>
</dbReference>
<evidence type="ECO:0000256" key="3">
    <source>
        <dbReference type="ARBA" id="ARBA00022448"/>
    </source>
</evidence>
<keyword evidence="3 13" id="KW-0813">Transport</keyword>
<keyword evidence="4 13" id="KW-1003">Cell membrane</keyword>
<feature type="binding site" description="M2 metal binding site" evidence="13">
    <location>
        <position position="221"/>
    </location>
    <ligand>
        <name>Fe(2+)</name>
        <dbReference type="ChEBI" id="CHEBI:29033"/>
    </ligand>
</feature>
<evidence type="ECO:0000256" key="13">
    <source>
        <dbReference type="HAMAP-Rule" id="MF_00548"/>
    </source>
</evidence>
<feature type="transmembrane region" description="Helical" evidence="13">
    <location>
        <begin position="63"/>
        <end position="80"/>
    </location>
</feature>
<evidence type="ECO:0000313" key="14">
    <source>
        <dbReference type="EMBL" id="MFD2674921.1"/>
    </source>
</evidence>
<comment type="subcellular location">
    <subcellularLocation>
        <location evidence="1 13">Cell membrane</location>
        <topology evidence="1 13">Multi-pass membrane protein</topology>
    </subcellularLocation>
</comment>
<feature type="binding site" description="M1 metal binding site" evidence="13">
    <location>
        <position position="188"/>
    </location>
    <ligand>
        <name>Zn(2+)</name>
        <dbReference type="ChEBI" id="CHEBI:29105"/>
    </ligand>
</feature>
<comment type="catalytic activity">
    <reaction evidence="13">
        <text>Zn(2+)(in) = Zn(2+)(out)</text>
        <dbReference type="Rhea" id="RHEA:29351"/>
        <dbReference type="ChEBI" id="CHEBI:29105"/>
    </reaction>
</comment>
<evidence type="ECO:0000256" key="10">
    <source>
        <dbReference type="ARBA" id="ARBA00023004"/>
    </source>
</evidence>
<dbReference type="NCBIfam" id="NF003243">
    <property type="entry name" value="PRK04201.1"/>
    <property type="match status" value="1"/>
</dbReference>
<evidence type="ECO:0000256" key="5">
    <source>
        <dbReference type="ARBA" id="ARBA00022692"/>
    </source>
</evidence>
<evidence type="ECO:0000256" key="2">
    <source>
        <dbReference type="ARBA" id="ARBA00009703"/>
    </source>
</evidence>
<dbReference type="PANTHER" id="PTHR11040">
    <property type="entry name" value="ZINC/IRON TRANSPORTER"/>
    <property type="match status" value="1"/>
</dbReference>
<feature type="transmembrane region" description="Helical" evidence="13">
    <location>
        <begin position="239"/>
        <end position="260"/>
    </location>
</feature>
<dbReference type="EMBL" id="JBHUNF010000004">
    <property type="protein sequence ID" value="MFD2674921.1"/>
    <property type="molecule type" value="Genomic_DNA"/>
</dbReference>
<evidence type="ECO:0000256" key="4">
    <source>
        <dbReference type="ARBA" id="ARBA00022475"/>
    </source>
</evidence>
<comment type="function">
    <text evidence="13">Mediates zinc uptake. May also transport other divalent cations.</text>
</comment>
<evidence type="ECO:0000256" key="6">
    <source>
        <dbReference type="ARBA" id="ARBA00022723"/>
    </source>
</evidence>
<dbReference type="HAMAP" id="MF_00548">
    <property type="entry name" value="ZupT"/>
    <property type="match status" value="1"/>
</dbReference>
<feature type="binding site" description="M1 metal binding site" evidence="13">
    <location>
        <position position="163"/>
    </location>
    <ligand>
        <name>Zn(2+)</name>
        <dbReference type="ChEBI" id="CHEBI:29105"/>
    </ligand>
</feature>
<feature type="transmembrane region" description="Helical" evidence="13">
    <location>
        <begin position="32"/>
        <end position="56"/>
    </location>
</feature>
<feature type="binding site" description="M2 metal binding site" evidence="13">
    <location>
        <position position="192"/>
    </location>
    <ligand>
        <name>Fe(2+)</name>
        <dbReference type="ChEBI" id="CHEBI:29033"/>
    </ligand>
</feature>
<feature type="binding site" description="M2 metal binding site" evidence="13">
    <location>
        <position position="163"/>
    </location>
    <ligand>
        <name>Fe(2+)</name>
        <dbReference type="ChEBI" id="CHEBI:29033"/>
    </ligand>
</feature>
<dbReference type="InterPro" id="IPR023498">
    <property type="entry name" value="Zn_transptr_ZupT"/>
</dbReference>
<name>A0ABW5RJR9_9MICO</name>
<feature type="transmembrane region" description="Helical" evidence="13">
    <location>
        <begin position="100"/>
        <end position="118"/>
    </location>
</feature>
<feature type="binding site" description="M2 metal binding site" evidence="13">
    <location>
        <position position="160"/>
    </location>
    <ligand>
        <name>Fe(2+)</name>
        <dbReference type="ChEBI" id="CHEBI:29033"/>
    </ligand>
</feature>
<feature type="transmembrane region" description="Helical" evidence="13">
    <location>
        <begin position="272"/>
        <end position="291"/>
    </location>
</feature>
<keyword evidence="9 13" id="KW-1133">Transmembrane helix</keyword>
<keyword evidence="15" id="KW-1185">Reference proteome</keyword>
<evidence type="ECO:0000256" key="9">
    <source>
        <dbReference type="ARBA" id="ARBA00022989"/>
    </source>
</evidence>
<keyword evidence="12 13" id="KW-0472">Membrane</keyword>
<dbReference type="InterPro" id="IPR003689">
    <property type="entry name" value="ZIP"/>
</dbReference>
<proteinExistence type="inferred from homology"/>
<evidence type="ECO:0000313" key="15">
    <source>
        <dbReference type="Proteomes" id="UP001597453"/>
    </source>
</evidence>
<evidence type="ECO:0000256" key="7">
    <source>
        <dbReference type="ARBA" id="ARBA00022833"/>
    </source>
</evidence>
<evidence type="ECO:0000256" key="11">
    <source>
        <dbReference type="ARBA" id="ARBA00023065"/>
    </source>
</evidence>
<keyword evidence="7 13" id="KW-0862">Zinc</keyword>
<evidence type="ECO:0000256" key="1">
    <source>
        <dbReference type="ARBA" id="ARBA00004651"/>
    </source>
</evidence>